<accession>A0A834JP90</accession>
<dbReference type="GO" id="GO:0005576">
    <property type="term" value="C:extracellular region"/>
    <property type="evidence" value="ECO:0007669"/>
    <property type="project" value="InterPro"/>
</dbReference>
<dbReference type="AlphaFoldDB" id="A0A834JP90"/>
<keyword evidence="3" id="KW-1185">Reference proteome</keyword>
<dbReference type="SUPFAM" id="SSF57625">
    <property type="entry name" value="Invertebrate chitin-binding proteins"/>
    <property type="match status" value="1"/>
</dbReference>
<dbReference type="PANTHER" id="PTHR22933:SF31">
    <property type="entry name" value="FI18007P1"/>
    <property type="match status" value="1"/>
</dbReference>
<sequence length="221" mass="25070">MNSLSVLSNYEGTCVVWLSVRIEVSCIANREASVLRSSVRSHRFRFDESKTLKKSVGGDNIVTILFDSLLNMAKGDLLILNITCFFLGTTMGLPTFGHVERNRLETYEDLSDQSIDLNLFSNLTFQFSCENKPIGLYADVDYDCRIFHACDEDGKGFPMICPNNTVFDQRQRVCSDIVNDCEHAQEWYYINELPYSDELTDYNKVESIEDNIPTVVPLAAA</sequence>
<proteinExistence type="predicted"/>
<dbReference type="InterPro" id="IPR036508">
    <property type="entry name" value="Chitin-bd_dom_sf"/>
</dbReference>
<dbReference type="Gene3D" id="2.170.140.10">
    <property type="entry name" value="Chitin binding domain"/>
    <property type="match status" value="1"/>
</dbReference>
<organism evidence="2 3">
    <name type="scientific">Vespula vulgaris</name>
    <name type="common">Yellow jacket</name>
    <name type="synonym">Wasp</name>
    <dbReference type="NCBI Taxonomy" id="7454"/>
    <lineage>
        <taxon>Eukaryota</taxon>
        <taxon>Metazoa</taxon>
        <taxon>Ecdysozoa</taxon>
        <taxon>Arthropoda</taxon>
        <taxon>Hexapoda</taxon>
        <taxon>Insecta</taxon>
        <taxon>Pterygota</taxon>
        <taxon>Neoptera</taxon>
        <taxon>Endopterygota</taxon>
        <taxon>Hymenoptera</taxon>
        <taxon>Apocrita</taxon>
        <taxon>Aculeata</taxon>
        <taxon>Vespoidea</taxon>
        <taxon>Vespidae</taxon>
        <taxon>Vespinae</taxon>
        <taxon>Vespula</taxon>
    </lineage>
</organism>
<evidence type="ECO:0000313" key="2">
    <source>
        <dbReference type="EMBL" id="KAF7390762.1"/>
    </source>
</evidence>
<dbReference type="SMART" id="SM00494">
    <property type="entry name" value="ChtBD2"/>
    <property type="match status" value="1"/>
</dbReference>
<dbReference type="Pfam" id="PF01607">
    <property type="entry name" value="CBM_14"/>
    <property type="match status" value="1"/>
</dbReference>
<name>A0A834JP90_VESVU</name>
<dbReference type="GO" id="GO:0008061">
    <property type="term" value="F:chitin binding"/>
    <property type="evidence" value="ECO:0007669"/>
    <property type="project" value="InterPro"/>
</dbReference>
<dbReference type="InterPro" id="IPR052976">
    <property type="entry name" value="Scoloptoxin-like"/>
</dbReference>
<reference evidence="2" key="1">
    <citation type="journal article" date="2020" name="G3 (Bethesda)">
        <title>High-Quality Assemblies for Three Invasive Social Wasps from the &lt;i&gt;Vespula&lt;/i&gt; Genus.</title>
        <authorList>
            <person name="Harrop T.W.R."/>
            <person name="Guhlin J."/>
            <person name="McLaughlin G.M."/>
            <person name="Permina E."/>
            <person name="Stockwell P."/>
            <person name="Gilligan J."/>
            <person name="Le Lec M.F."/>
            <person name="Gruber M.A.M."/>
            <person name="Quinn O."/>
            <person name="Lovegrove M."/>
            <person name="Duncan E.J."/>
            <person name="Remnant E.J."/>
            <person name="Van Eeckhoven J."/>
            <person name="Graham B."/>
            <person name="Knapp R.A."/>
            <person name="Langford K.W."/>
            <person name="Kronenberg Z."/>
            <person name="Press M.O."/>
            <person name="Eacker S.M."/>
            <person name="Wilson-Rankin E.E."/>
            <person name="Purcell J."/>
            <person name="Lester P.J."/>
            <person name="Dearden P.K."/>
        </authorList>
    </citation>
    <scope>NUCLEOTIDE SEQUENCE</scope>
    <source>
        <strain evidence="2">Marl-1</strain>
    </source>
</reference>
<evidence type="ECO:0000313" key="3">
    <source>
        <dbReference type="Proteomes" id="UP000614350"/>
    </source>
</evidence>
<dbReference type="Proteomes" id="UP000614350">
    <property type="component" value="Unassembled WGS sequence"/>
</dbReference>
<dbReference type="PROSITE" id="PS50940">
    <property type="entry name" value="CHIT_BIND_II"/>
    <property type="match status" value="1"/>
</dbReference>
<dbReference type="PANTHER" id="PTHR22933">
    <property type="entry name" value="FI18007P1-RELATED"/>
    <property type="match status" value="1"/>
</dbReference>
<feature type="domain" description="Chitin-binding type-2" evidence="1">
    <location>
        <begin position="126"/>
        <end position="183"/>
    </location>
</feature>
<dbReference type="EMBL" id="JACSEA010000010">
    <property type="protein sequence ID" value="KAF7390762.1"/>
    <property type="molecule type" value="Genomic_DNA"/>
</dbReference>
<evidence type="ECO:0000259" key="1">
    <source>
        <dbReference type="PROSITE" id="PS50940"/>
    </source>
</evidence>
<dbReference type="InterPro" id="IPR002557">
    <property type="entry name" value="Chitin-bd_dom"/>
</dbReference>
<protein>
    <recommendedName>
        <fullName evidence="1">Chitin-binding type-2 domain-containing protein</fullName>
    </recommendedName>
</protein>
<comment type="caution">
    <text evidence="2">The sequence shown here is derived from an EMBL/GenBank/DDBJ whole genome shotgun (WGS) entry which is preliminary data.</text>
</comment>
<gene>
    <name evidence="2" type="ORF">HZH66_009242</name>
</gene>